<keyword evidence="2" id="KW-0732">Signal</keyword>
<evidence type="ECO:0000313" key="5">
    <source>
        <dbReference type="Proteomes" id="UP000637513"/>
    </source>
</evidence>
<protein>
    <submittedName>
        <fullName evidence="4">Cell wall hydrolase</fullName>
    </submittedName>
</protein>
<accession>A0ABR7MTF0</accession>
<reference evidence="4 5" key="1">
    <citation type="submission" date="2020-08" db="EMBL/GenBank/DDBJ databases">
        <title>Genome public.</title>
        <authorList>
            <person name="Liu C."/>
            <person name="Sun Q."/>
        </authorList>
    </citation>
    <scope>NUCLEOTIDE SEQUENCE [LARGE SCALE GENOMIC DNA]</scope>
    <source>
        <strain evidence="4 5">BX3</strain>
    </source>
</reference>
<evidence type="ECO:0000259" key="3">
    <source>
        <dbReference type="Pfam" id="PF07486"/>
    </source>
</evidence>
<dbReference type="InterPro" id="IPR042047">
    <property type="entry name" value="SleB_dom1"/>
</dbReference>
<feature type="region of interest" description="Disordered" evidence="1">
    <location>
        <begin position="169"/>
        <end position="260"/>
    </location>
</feature>
<organism evidence="4 5">
    <name type="scientific">Jutongia hominis</name>
    <dbReference type="NCBI Taxonomy" id="2763664"/>
    <lineage>
        <taxon>Bacteria</taxon>
        <taxon>Bacillati</taxon>
        <taxon>Bacillota</taxon>
        <taxon>Clostridia</taxon>
        <taxon>Lachnospirales</taxon>
        <taxon>Lachnospiraceae</taxon>
        <taxon>Jutongia</taxon>
    </lineage>
</organism>
<keyword evidence="4" id="KW-0378">Hydrolase</keyword>
<keyword evidence="5" id="KW-1185">Reference proteome</keyword>
<dbReference type="InterPro" id="IPR011105">
    <property type="entry name" value="Cell_wall_hydrolase_SleB"/>
</dbReference>
<name>A0ABR7MTF0_9FIRM</name>
<feature type="compositionally biased region" description="Basic residues" evidence="1">
    <location>
        <begin position="226"/>
        <end position="256"/>
    </location>
</feature>
<sequence>MNKNKKRIIALAGVTGMILSLSCHLLDMPIQAKEASITLIKDPVYTDHDKVALFPETQDTKEDVSVQNHDIATDQNASAEAFCRLDASKLKRHHNTENTTDQSQKQQTVMAGNVNTDADNTKNNPSTDQNAAGSTTDSSTKDSKKDDSVSTLLIPEQWNIEITNCIQTDSATSVQEKPETDASDEKTEQTNGQTKEQSNDQTSDQTETSAEKTTEAKEQDAAKKEQQKKKALQKKKKALQQKKKAVAKKKKQKRAKACQVMAGSTTDRQILERIVEAEAGGENRKGKILVANVILNRVRHKEFPNTIKGVVFAHKGSRYQFSPIADGRYYKVHVSGDTKKAVSQALQGVDGSKGALYFMERRAADSSNVTWFDTALTKLFRYGCHEFYK</sequence>
<comment type="caution">
    <text evidence="4">The sequence shown here is derived from an EMBL/GenBank/DDBJ whole genome shotgun (WGS) entry which is preliminary data.</text>
</comment>
<proteinExistence type="predicted"/>
<feature type="compositionally biased region" description="Basic and acidic residues" evidence="1">
    <location>
        <begin position="176"/>
        <end position="188"/>
    </location>
</feature>
<dbReference type="EMBL" id="JACRSW010000016">
    <property type="protein sequence ID" value="MBC8557076.1"/>
    <property type="molecule type" value="Genomic_DNA"/>
</dbReference>
<feature type="chain" id="PRO_5046107997" evidence="2">
    <location>
        <begin position="26"/>
        <end position="389"/>
    </location>
</feature>
<dbReference type="RefSeq" id="WP_249303983.1">
    <property type="nucleotide sequence ID" value="NZ_JACRSW010000016.1"/>
</dbReference>
<evidence type="ECO:0000256" key="1">
    <source>
        <dbReference type="SAM" id="MobiDB-lite"/>
    </source>
</evidence>
<dbReference type="PROSITE" id="PS51257">
    <property type="entry name" value="PROKAR_LIPOPROTEIN"/>
    <property type="match status" value="1"/>
</dbReference>
<feature type="compositionally biased region" description="Polar residues" evidence="1">
    <location>
        <begin position="114"/>
        <end position="133"/>
    </location>
</feature>
<evidence type="ECO:0000256" key="2">
    <source>
        <dbReference type="SAM" id="SignalP"/>
    </source>
</evidence>
<gene>
    <name evidence="4" type="ORF">H8700_05070</name>
</gene>
<feature type="compositionally biased region" description="Polar residues" evidence="1">
    <location>
        <begin position="189"/>
        <end position="205"/>
    </location>
</feature>
<feature type="compositionally biased region" description="Basic and acidic residues" evidence="1">
    <location>
        <begin position="139"/>
        <end position="148"/>
    </location>
</feature>
<feature type="domain" description="Cell wall hydrolase SleB" evidence="3">
    <location>
        <begin position="281"/>
        <end position="388"/>
    </location>
</feature>
<feature type="region of interest" description="Disordered" evidence="1">
    <location>
        <begin position="114"/>
        <end position="148"/>
    </location>
</feature>
<feature type="compositionally biased region" description="Basic and acidic residues" evidence="1">
    <location>
        <begin position="209"/>
        <end position="225"/>
    </location>
</feature>
<feature type="signal peptide" evidence="2">
    <location>
        <begin position="1"/>
        <end position="25"/>
    </location>
</feature>
<dbReference type="Proteomes" id="UP000637513">
    <property type="component" value="Unassembled WGS sequence"/>
</dbReference>
<dbReference type="Gene3D" id="1.10.10.2520">
    <property type="entry name" value="Cell wall hydrolase SleB, domain 1"/>
    <property type="match status" value="1"/>
</dbReference>
<dbReference type="GO" id="GO:0016787">
    <property type="term" value="F:hydrolase activity"/>
    <property type="evidence" value="ECO:0007669"/>
    <property type="project" value="UniProtKB-KW"/>
</dbReference>
<dbReference type="Pfam" id="PF07486">
    <property type="entry name" value="Hydrolase_2"/>
    <property type="match status" value="1"/>
</dbReference>
<evidence type="ECO:0000313" key="4">
    <source>
        <dbReference type="EMBL" id="MBC8557076.1"/>
    </source>
</evidence>